<name>A0A1D1ZHN1_9ARAE</name>
<organism evidence="3">
    <name type="scientific">Anthurium amnicola</name>
    <dbReference type="NCBI Taxonomy" id="1678845"/>
    <lineage>
        <taxon>Eukaryota</taxon>
        <taxon>Viridiplantae</taxon>
        <taxon>Streptophyta</taxon>
        <taxon>Embryophyta</taxon>
        <taxon>Tracheophyta</taxon>
        <taxon>Spermatophyta</taxon>
        <taxon>Magnoliopsida</taxon>
        <taxon>Liliopsida</taxon>
        <taxon>Araceae</taxon>
        <taxon>Pothoideae</taxon>
        <taxon>Potheae</taxon>
        <taxon>Anthurium</taxon>
    </lineage>
</organism>
<evidence type="ECO:0000313" key="3">
    <source>
        <dbReference type="EMBL" id="JAT66408.1"/>
    </source>
</evidence>
<proteinExistence type="predicted"/>
<accession>A0A1D1ZHN1</accession>
<gene>
    <name evidence="3" type="primary">PEX22_6</name>
    <name evidence="3" type="ORF">g.1019</name>
</gene>
<dbReference type="PANTHER" id="PTHR34126">
    <property type="entry name" value="PEROXISOME BIOGENESIS PROTEIN 22"/>
    <property type="match status" value="1"/>
</dbReference>
<keyword evidence="2" id="KW-1133">Transmembrane helix</keyword>
<dbReference type="Pfam" id="PF22978">
    <property type="entry name" value="HAD_Pex22"/>
    <property type="match status" value="1"/>
</dbReference>
<dbReference type="InterPro" id="IPR037485">
    <property type="entry name" value="PEX22"/>
</dbReference>
<feature type="non-terminal residue" evidence="3">
    <location>
        <position position="1"/>
    </location>
</feature>
<dbReference type="AlphaFoldDB" id="A0A1D1ZHN1"/>
<keyword evidence="2" id="KW-0472">Membrane</keyword>
<reference evidence="3" key="1">
    <citation type="submission" date="2015-07" db="EMBL/GenBank/DDBJ databases">
        <title>Transcriptome Assembly of Anthurium amnicola.</title>
        <authorList>
            <person name="Suzuki J."/>
        </authorList>
    </citation>
    <scope>NUCLEOTIDE SEQUENCE</scope>
</reference>
<dbReference type="EMBL" id="GDJX01001528">
    <property type="protein sequence ID" value="JAT66408.1"/>
    <property type="molecule type" value="Transcribed_RNA"/>
</dbReference>
<sequence length="263" mass="29632">NFPSLSSRVFKMPPKTVSQRPTSSAITYAVLAAASVGFLALFVFRRIYPRPRRGEDDEAPTRPETRRVTRAERDQRNLASRLFRNALLPPKKKTISISMKNTLLWNPSSDPDSPNYAFIENIVPFLHQLSKIYVIHLVCPVSSEQEKEQILGLLRNSKLFSSKVIDERRVLFCESDEGKIHIIRHLEANVHVEGGINGEEVVEMIRGFVGSVLWAIRGGNSEPINWAETGDVKANVDRSQWSNVEICASLWTSSLNFEVRGGS</sequence>
<feature type="region of interest" description="Disordered" evidence="1">
    <location>
        <begin position="53"/>
        <end position="73"/>
    </location>
</feature>
<protein>
    <submittedName>
        <fullName evidence="3">Peroxisome biogenesis protein 22</fullName>
    </submittedName>
</protein>
<dbReference type="GO" id="GO:0007031">
    <property type="term" value="P:peroxisome organization"/>
    <property type="evidence" value="ECO:0007669"/>
    <property type="project" value="InterPro"/>
</dbReference>
<evidence type="ECO:0000256" key="1">
    <source>
        <dbReference type="SAM" id="MobiDB-lite"/>
    </source>
</evidence>
<feature type="transmembrane region" description="Helical" evidence="2">
    <location>
        <begin position="25"/>
        <end position="44"/>
    </location>
</feature>
<evidence type="ECO:0000256" key="2">
    <source>
        <dbReference type="SAM" id="Phobius"/>
    </source>
</evidence>
<keyword evidence="2" id="KW-0812">Transmembrane</keyword>
<dbReference type="PANTHER" id="PTHR34126:SF1">
    <property type="entry name" value="PEROXISOME BIOGENESIS PROTEIN 22"/>
    <property type="match status" value="1"/>
</dbReference>